<dbReference type="RefSeq" id="WP_380941207.1">
    <property type="nucleotide sequence ID" value="NZ_JBHUFC010000006.1"/>
</dbReference>
<organism evidence="11 12">
    <name type="scientific">Sphingomonas floccifaciens</name>
    <dbReference type="NCBI Taxonomy" id="1844115"/>
    <lineage>
        <taxon>Bacteria</taxon>
        <taxon>Pseudomonadati</taxon>
        <taxon>Pseudomonadota</taxon>
        <taxon>Alphaproteobacteria</taxon>
        <taxon>Sphingomonadales</taxon>
        <taxon>Sphingomonadaceae</taxon>
        <taxon>Sphingomonas</taxon>
    </lineage>
</organism>
<dbReference type="InterPro" id="IPR014284">
    <property type="entry name" value="RNA_pol_sigma-70_dom"/>
</dbReference>
<dbReference type="SUPFAM" id="SSF88946">
    <property type="entry name" value="Sigma2 domain of RNA polymerase sigma factors"/>
    <property type="match status" value="1"/>
</dbReference>
<evidence type="ECO:0000256" key="5">
    <source>
        <dbReference type="ARBA" id="ARBA00023125"/>
    </source>
</evidence>
<dbReference type="InterPro" id="IPR050813">
    <property type="entry name" value="Sigma-70_Factor"/>
</dbReference>
<keyword evidence="1 7" id="KW-0963">Cytoplasm</keyword>
<dbReference type="HAMAP" id="MF_00961">
    <property type="entry name" value="Sigma70_RpoH"/>
    <property type="match status" value="1"/>
</dbReference>
<evidence type="ECO:0000256" key="3">
    <source>
        <dbReference type="ARBA" id="ARBA00023016"/>
    </source>
</evidence>
<name>A0ABW4NFH2_9SPHN</name>
<protein>
    <recommendedName>
        <fullName evidence="7 8">RNA polymerase sigma factor RpoH</fullName>
    </recommendedName>
    <alternativeName>
        <fullName evidence="7">RNA polymerase sigma-32 factor</fullName>
    </alternativeName>
</protein>
<keyword evidence="4 7" id="KW-0731">Sigma factor</keyword>
<keyword evidence="5 7" id="KW-0238">DNA-binding</keyword>
<dbReference type="InterPro" id="IPR007630">
    <property type="entry name" value="RNA_pol_sigma70_r4"/>
</dbReference>
<dbReference type="Proteomes" id="UP001597283">
    <property type="component" value="Unassembled WGS sequence"/>
</dbReference>
<evidence type="ECO:0000256" key="2">
    <source>
        <dbReference type="ARBA" id="ARBA00023015"/>
    </source>
</evidence>
<dbReference type="PRINTS" id="PR00046">
    <property type="entry name" value="SIGMA70FCT"/>
</dbReference>
<dbReference type="PANTHER" id="PTHR30376">
    <property type="entry name" value="SIGMA FACTOR RPOH HEAT SHOCK RELATED"/>
    <property type="match status" value="1"/>
</dbReference>
<keyword evidence="3 7" id="KW-0346">Stress response</keyword>
<evidence type="ECO:0000256" key="8">
    <source>
        <dbReference type="NCBIfam" id="TIGR02392"/>
    </source>
</evidence>
<comment type="function">
    <text evidence="7">Sigma factors are initiation factors that promote the attachment of RNA polymerase to specific initiation sites and are then released. This sigma factor is involved in regulation of expression of heat shock genes.</text>
</comment>
<evidence type="ECO:0000256" key="4">
    <source>
        <dbReference type="ARBA" id="ARBA00023082"/>
    </source>
</evidence>
<dbReference type="EMBL" id="JBHUFC010000006">
    <property type="protein sequence ID" value="MFD1788832.1"/>
    <property type="molecule type" value="Genomic_DNA"/>
</dbReference>
<dbReference type="NCBIfam" id="TIGR02937">
    <property type="entry name" value="sigma70-ECF"/>
    <property type="match status" value="1"/>
</dbReference>
<evidence type="ECO:0000256" key="1">
    <source>
        <dbReference type="ARBA" id="ARBA00022490"/>
    </source>
</evidence>
<dbReference type="PROSITE" id="PS00716">
    <property type="entry name" value="SIGMA70_2"/>
    <property type="match status" value="1"/>
</dbReference>
<gene>
    <name evidence="7 11" type="primary">rpoH</name>
    <name evidence="11" type="ORF">ACFSC3_14800</name>
</gene>
<evidence type="ECO:0000313" key="11">
    <source>
        <dbReference type="EMBL" id="MFD1788832.1"/>
    </source>
</evidence>
<dbReference type="InterPro" id="IPR009042">
    <property type="entry name" value="RNA_pol_sigma70_r1_2"/>
</dbReference>
<dbReference type="NCBIfam" id="TIGR02392">
    <property type="entry name" value="rpoH_proteo"/>
    <property type="match status" value="1"/>
</dbReference>
<evidence type="ECO:0000256" key="7">
    <source>
        <dbReference type="HAMAP-Rule" id="MF_00961"/>
    </source>
</evidence>
<dbReference type="InterPro" id="IPR012759">
    <property type="entry name" value="RNA_pol_sigma_RpoH_proteobac"/>
</dbReference>
<sequence length="302" mass="34056">MAKSSNVPATIPALGGEASLNRYLAEIKKFPILAPEQEYMLAKRFQDHGDPDAAAQLVTSHLRLVAKIAMGYRGYGLPVSELISEGNIGLMQGVKKFEPDRGFRLATYAMWWIRASIQEFILRSWSLVKMGTTAAQKKLFFNLRRMKSKLDAFEEGDLSPEHLTKIATDLGVTEEEVTSMNRRMAMGGDTSLNVPMREDGEGQWQDWLADDAPLQDKIVADAQEADVRHDMLVTAMDDLNEREKHILTERRLTDDPKTLEELSQVYGVSRERVRQIEVRAFEKLQKAMMRLAGGNRMIPATA</sequence>
<dbReference type="PANTHER" id="PTHR30376:SF3">
    <property type="entry name" value="RNA POLYMERASE SIGMA FACTOR RPOH"/>
    <property type="match status" value="1"/>
</dbReference>
<dbReference type="PROSITE" id="PS00715">
    <property type="entry name" value="SIGMA70_1"/>
    <property type="match status" value="1"/>
</dbReference>
<dbReference type="InterPro" id="IPR013325">
    <property type="entry name" value="RNA_pol_sigma_r2"/>
</dbReference>
<dbReference type="InterPro" id="IPR007627">
    <property type="entry name" value="RNA_pol_sigma70_r2"/>
</dbReference>
<dbReference type="InterPro" id="IPR000943">
    <property type="entry name" value="RNA_pol_sigma70"/>
</dbReference>
<reference evidence="12" key="1">
    <citation type="journal article" date="2019" name="Int. J. Syst. Evol. Microbiol.">
        <title>The Global Catalogue of Microorganisms (GCM) 10K type strain sequencing project: providing services to taxonomists for standard genome sequencing and annotation.</title>
        <authorList>
            <consortium name="The Broad Institute Genomics Platform"/>
            <consortium name="The Broad Institute Genome Sequencing Center for Infectious Disease"/>
            <person name="Wu L."/>
            <person name="Ma J."/>
        </authorList>
    </citation>
    <scope>NUCLEOTIDE SEQUENCE [LARGE SCALE GENOMIC DNA]</scope>
    <source>
        <strain evidence="12">Q85</strain>
    </source>
</reference>
<dbReference type="Pfam" id="PF04545">
    <property type="entry name" value="Sigma70_r4"/>
    <property type="match status" value="1"/>
</dbReference>
<proteinExistence type="inferred from homology"/>
<dbReference type="Pfam" id="PF04542">
    <property type="entry name" value="Sigma70_r2"/>
    <property type="match status" value="1"/>
</dbReference>
<feature type="domain" description="RNA polymerase sigma-70" evidence="10">
    <location>
        <begin position="258"/>
        <end position="284"/>
    </location>
</feature>
<evidence type="ECO:0000259" key="9">
    <source>
        <dbReference type="PROSITE" id="PS00715"/>
    </source>
</evidence>
<comment type="subunit">
    <text evidence="7">Interacts with the RNA polymerase core enzyme.</text>
</comment>
<dbReference type="Gene3D" id="1.20.140.160">
    <property type="match status" value="1"/>
</dbReference>
<evidence type="ECO:0000256" key="6">
    <source>
        <dbReference type="ARBA" id="ARBA00023163"/>
    </source>
</evidence>
<feature type="region of interest" description="Sigma-70 factor domain-2" evidence="7">
    <location>
        <begin position="57"/>
        <end position="126"/>
    </location>
</feature>
<comment type="subcellular location">
    <subcellularLocation>
        <location evidence="7">Cytoplasm</location>
    </subcellularLocation>
</comment>
<feature type="domain" description="RNA polymerase sigma-70" evidence="9">
    <location>
        <begin position="81"/>
        <end position="94"/>
    </location>
</feature>
<comment type="caution">
    <text evidence="11">The sequence shown here is derived from an EMBL/GenBank/DDBJ whole genome shotgun (WGS) entry which is preliminary data.</text>
</comment>
<dbReference type="PIRSF" id="PIRSF000770">
    <property type="entry name" value="RNA_pol_sigma-SigE/K"/>
    <property type="match status" value="1"/>
</dbReference>
<dbReference type="CDD" id="cd06171">
    <property type="entry name" value="Sigma70_r4"/>
    <property type="match status" value="1"/>
</dbReference>
<dbReference type="InterPro" id="IPR013324">
    <property type="entry name" value="RNA_pol_sigma_r3/r4-like"/>
</dbReference>
<keyword evidence="12" id="KW-1185">Reference proteome</keyword>
<accession>A0ABW4NFH2</accession>
<feature type="DNA-binding region" description="H-T-H motif" evidence="7">
    <location>
        <begin position="259"/>
        <end position="278"/>
    </location>
</feature>
<evidence type="ECO:0000313" key="12">
    <source>
        <dbReference type="Proteomes" id="UP001597283"/>
    </source>
</evidence>
<dbReference type="NCBIfam" id="NF005143">
    <property type="entry name" value="PRK06596.1"/>
    <property type="match status" value="1"/>
</dbReference>
<dbReference type="Pfam" id="PF00140">
    <property type="entry name" value="Sigma70_r1_2"/>
    <property type="match status" value="1"/>
</dbReference>
<keyword evidence="6 7" id="KW-0804">Transcription</keyword>
<comment type="caution">
    <text evidence="7">Lacks conserved residue(s) required for the propagation of feature annotation.</text>
</comment>
<dbReference type="Gene3D" id="1.10.601.10">
    <property type="entry name" value="RNA Polymerase Primary Sigma Factor"/>
    <property type="match status" value="1"/>
</dbReference>
<comment type="similarity">
    <text evidence="7">Belongs to the sigma-70 factor family. RpoH subfamily.</text>
</comment>
<dbReference type="SUPFAM" id="SSF88659">
    <property type="entry name" value="Sigma3 and sigma4 domains of RNA polymerase sigma factors"/>
    <property type="match status" value="1"/>
</dbReference>
<evidence type="ECO:0000259" key="10">
    <source>
        <dbReference type="PROSITE" id="PS00716"/>
    </source>
</evidence>
<feature type="short sequence motif" description="Interaction with polymerase core subunit RpoC" evidence="7">
    <location>
        <begin position="81"/>
        <end position="84"/>
    </location>
</feature>
<keyword evidence="2 7" id="KW-0805">Transcription regulation</keyword>